<evidence type="ECO:0000313" key="3">
    <source>
        <dbReference type="EMBL" id="KXJ86587.1"/>
    </source>
</evidence>
<dbReference type="GO" id="GO:0043531">
    <property type="term" value="F:ADP binding"/>
    <property type="evidence" value="ECO:0007669"/>
    <property type="project" value="InterPro"/>
</dbReference>
<protein>
    <recommendedName>
        <fullName evidence="5">Nucleoside phosphorylase domain-containing protein</fullName>
    </recommendedName>
</protein>
<dbReference type="Proteomes" id="UP000070501">
    <property type="component" value="Unassembled WGS sequence"/>
</dbReference>
<dbReference type="STRING" id="196109.A0A136INT2"/>
<dbReference type="InterPro" id="IPR053137">
    <property type="entry name" value="NLR-like"/>
</dbReference>
<dbReference type="AlphaFoldDB" id="A0A136INT2"/>
<keyword evidence="4" id="KW-1185">Reference proteome</keyword>
<dbReference type="SUPFAM" id="SSF52540">
    <property type="entry name" value="P-loop containing nucleoside triphosphate hydrolases"/>
    <property type="match status" value="1"/>
</dbReference>
<dbReference type="OrthoDB" id="5086500at2759"/>
<dbReference type="InterPro" id="IPR019734">
    <property type="entry name" value="TPR_rpt"/>
</dbReference>
<dbReference type="Pfam" id="PF13424">
    <property type="entry name" value="TPR_12"/>
    <property type="match status" value="2"/>
</dbReference>
<dbReference type="Gene3D" id="1.25.40.10">
    <property type="entry name" value="Tetratricopeptide repeat domain"/>
    <property type="match status" value="2"/>
</dbReference>
<dbReference type="InterPro" id="IPR002182">
    <property type="entry name" value="NB-ARC"/>
</dbReference>
<dbReference type="InterPro" id="IPR027417">
    <property type="entry name" value="P-loop_NTPase"/>
</dbReference>
<dbReference type="InterPro" id="IPR000845">
    <property type="entry name" value="Nucleoside_phosphorylase_d"/>
</dbReference>
<reference evidence="4" key="1">
    <citation type="submission" date="2016-02" db="EMBL/GenBank/DDBJ databases">
        <title>Draft genome sequence of Microdochium bolleyi, a fungal endophyte of beachgrass.</title>
        <authorList>
            <consortium name="DOE Joint Genome Institute"/>
            <person name="David A.S."/>
            <person name="May G."/>
            <person name="Haridas S."/>
            <person name="Lim J."/>
            <person name="Wang M."/>
            <person name="Labutti K."/>
            <person name="Lipzen A."/>
            <person name="Barry K."/>
            <person name="Grigoriev I.V."/>
        </authorList>
    </citation>
    <scope>NUCLEOTIDE SEQUENCE [LARGE SCALE GENOMIC DNA]</scope>
    <source>
        <strain evidence="4">J235TASD1</strain>
    </source>
</reference>
<dbReference type="Pfam" id="PF00931">
    <property type="entry name" value="NB-ARC"/>
    <property type="match status" value="1"/>
</dbReference>
<dbReference type="SMART" id="SM00028">
    <property type="entry name" value="TPR"/>
    <property type="match status" value="3"/>
</dbReference>
<accession>A0A136INT2</accession>
<evidence type="ECO:0008006" key="5">
    <source>
        <dbReference type="Google" id="ProtNLM"/>
    </source>
</evidence>
<sequence>MASRNRPSAVASRPQRPATRRDFEIAIICALVHEADAVEALFDHHWEDDGTPYDKAPGDLNAYSIGSIGRHNVVLAHMPGMGKASAAAVAAHCKMSFPGIRLALIVGVCGAVPFYGDDRREIVLGDVIVSSGVVQYDLGRRFPERFTRKDTLLDSLGRPNTELRSVLSKMQGFRGRKMLQSKLVEYLAIIQGQPGLHARYPGKERDKLFDAGYRHITDGKLCDECGCSDDLIQRARHSDPDTSTVPEVHFGLIASGDTVLKSGYDREDIARQENAIGFEMEGVGVWDMFPCVVIKGACDYADSHKTKDWQHYAAATAAACMKAFLDSWGPVRIVSLPAMRNKNFTGRTAVLEEIKGRLFSDEDCQRLAIVGLGGIGKTQIALHFAHWVRDTHNDYSIFWLPVLSLQGFDQAYLEMGRRLGVETDPDEEDHKETIRAHMSSEEAGRWLLIIDNADDAELVLDSAGINDCLPESQAGRILFTTRSFDVGSAVAGFDVIELHGMNPREAKELMDKSLISKQGGPDDAATAALLRELTYLPLAITQAAAYMHRNRISAGRYLELLHATKQNMVELMSKEFRDNTRYRESRNAVATTWQVSFDQIKATNNTAAELLAFISCIEPKAIPRSLLQGRSSELESIEAIGTLLGYSFLIDRGDGEAYDMHSLSEKAFMDETDEGRLRTLFELAQTYCDHQREEEGIRLFEHVLEIERRILDEVDPSLLISEQRLAQAHRQNGQYQKAIELFEHVVEVEATFMGDRDPTYRENGQYQQAIELFEHVVEAEATFLDDHDLSRLLSQYELGIAYRESGQHQKAIELLEHVASIERTVLEAQDSSQLMTQHALAVSYLGAHRSQEAIDLLEVVVAVKTRTLDEKDTGGLFSQGRLAEAFLQVGRAQEATPILQHYVVHKERCPPDAKIRDTKRLLVLLWDVCSQLKTQERFGAEGTDRDGDSPEA</sequence>
<dbReference type="PANTHER" id="PTHR46082:SF6">
    <property type="entry name" value="AAA+ ATPASE DOMAIN-CONTAINING PROTEIN-RELATED"/>
    <property type="match status" value="1"/>
</dbReference>
<dbReference type="Pfam" id="PF01048">
    <property type="entry name" value="PNP_UDP_1"/>
    <property type="match status" value="1"/>
</dbReference>
<gene>
    <name evidence="3" type="ORF">Micbo1qcDRAFT_186054</name>
</gene>
<organism evidence="3 4">
    <name type="scientific">Microdochium bolleyi</name>
    <dbReference type="NCBI Taxonomy" id="196109"/>
    <lineage>
        <taxon>Eukaryota</taxon>
        <taxon>Fungi</taxon>
        <taxon>Dikarya</taxon>
        <taxon>Ascomycota</taxon>
        <taxon>Pezizomycotina</taxon>
        <taxon>Sordariomycetes</taxon>
        <taxon>Xylariomycetidae</taxon>
        <taxon>Xylariales</taxon>
        <taxon>Microdochiaceae</taxon>
        <taxon>Microdochium</taxon>
    </lineage>
</organism>
<proteinExistence type="predicted"/>
<dbReference type="Gene3D" id="3.40.50.1580">
    <property type="entry name" value="Nucleoside phosphorylase domain"/>
    <property type="match status" value="1"/>
</dbReference>
<dbReference type="PANTHER" id="PTHR46082">
    <property type="entry name" value="ATP/GTP-BINDING PROTEIN-RELATED"/>
    <property type="match status" value="1"/>
</dbReference>
<dbReference type="SUPFAM" id="SSF53167">
    <property type="entry name" value="Purine and uridine phosphorylases"/>
    <property type="match status" value="1"/>
</dbReference>
<dbReference type="SUPFAM" id="SSF48452">
    <property type="entry name" value="TPR-like"/>
    <property type="match status" value="1"/>
</dbReference>
<dbReference type="InterPro" id="IPR011990">
    <property type="entry name" value="TPR-like_helical_dom_sf"/>
</dbReference>
<evidence type="ECO:0000259" key="2">
    <source>
        <dbReference type="Pfam" id="PF01048"/>
    </source>
</evidence>
<dbReference type="EMBL" id="KQ964267">
    <property type="protein sequence ID" value="KXJ86587.1"/>
    <property type="molecule type" value="Genomic_DNA"/>
</dbReference>
<evidence type="ECO:0000259" key="1">
    <source>
        <dbReference type="Pfam" id="PF00931"/>
    </source>
</evidence>
<feature type="domain" description="Nucleoside phosphorylase" evidence="2">
    <location>
        <begin position="24"/>
        <end position="323"/>
    </location>
</feature>
<dbReference type="InterPro" id="IPR035994">
    <property type="entry name" value="Nucleoside_phosphorylase_sf"/>
</dbReference>
<dbReference type="GO" id="GO:0003824">
    <property type="term" value="F:catalytic activity"/>
    <property type="evidence" value="ECO:0007669"/>
    <property type="project" value="InterPro"/>
</dbReference>
<evidence type="ECO:0000313" key="4">
    <source>
        <dbReference type="Proteomes" id="UP000070501"/>
    </source>
</evidence>
<dbReference type="GO" id="GO:0009116">
    <property type="term" value="P:nucleoside metabolic process"/>
    <property type="evidence" value="ECO:0007669"/>
    <property type="project" value="InterPro"/>
</dbReference>
<dbReference type="Gene3D" id="3.40.50.300">
    <property type="entry name" value="P-loop containing nucleotide triphosphate hydrolases"/>
    <property type="match status" value="1"/>
</dbReference>
<dbReference type="InParanoid" id="A0A136INT2"/>
<feature type="domain" description="NB-ARC" evidence="1">
    <location>
        <begin position="349"/>
        <end position="514"/>
    </location>
</feature>
<name>A0A136INT2_9PEZI</name>